<dbReference type="InterPro" id="IPR002509">
    <property type="entry name" value="NODB_dom"/>
</dbReference>
<dbReference type="CDD" id="cd10917">
    <property type="entry name" value="CE4_NodB_like_6s_7s"/>
    <property type="match status" value="1"/>
</dbReference>
<dbReference type="EMBL" id="CP106735">
    <property type="protein sequence ID" value="UXX78892.1"/>
    <property type="molecule type" value="Genomic_DNA"/>
</dbReference>
<dbReference type="InterPro" id="IPR050248">
    <property type="entry name" value="Polysacc_deacetylase_ArnD"/>
</dbReference>
<feature type="domain" description="NodB homology" evidence="1">
    <location>
        <begin position="9"/>
        <end position="181"/>
    </location>
</feature>
<organism evidence="2 3">
    <name type="scientific">Reichenbachiella carrageenanivorans</name>
    <dbReference type="NCBI Taxonomy" id="2979869"/>
    <lineage>
        <taxon>Bacteria</taxon>
        <taxon>Pseudomonadati</taxon>
        <taxon>Bacteroidota</taxon>
        <taxon>Cytophagia</taxon>
        <taxon>Cytophagales</taxon>
        <taxon>Reichenbachiellaceae</taxon>
        <taxon>Reichenbachiella</taxon>
    </lineage>
</organism>
<dbReference type="Pfam" id="PF01522">
    <property type="entry name" value="Polysacc_deac_1"/>
    <property type="match status" value="1"/>
</dbReference>
<gene>
    <name evidence="2" type="ORF">N7E81_16170</name>
</gene>
<dbReference type="PROSITE" id="PS51677">
    <property type="entry name" value="NODB"/>
    <property type="match status" value="1"/>
</dbReference>
<protein>
    <submittedName>
        <fullName evidence="2">Polysaccharide deacetylase family protein</fullName>
    </submittedName>
</protein>
<dbReference type="Proteomes" id="UP001062165">
    <property type="component" value="Chromosome"/>
</dbReference>
<name>A0ABY6CYA7_9BACT</name>
<accession>A0ABY6CYA7</accession>
<evidence type="ECO:0000313" key="3">
    <source>
        <dbReference type="Proteomes" id="UP001062165"/>
    </source>
</evidence>
<evidence type="ECO:0000259" key="1">
    <source>
        <dbReference type="PROSITE" id="PS51677"/>
    </source>
</evidence>
<dbReference type="InterPro" id="IPR011330">
    <property type="entry name" value="Glyco_hydro/deAcase_b/a-brl"/>
</dbReference>
<keyword evidence="3" id="KW-1185">Reference proteome</keyword>
<dbReference type="SUPFAM" id="SSF88713">
    <property type="entry name" value="Glycoside hydrolase/deacetylase"/>
    <property type="match status" value="1"/>
</dbReference>
<reference evidence="2" key="1">
    <citation type="submission" date="2022-10" db="EMBL/GenBank/DDBJ databases">
        <title>Comparative genomics and taxonomic characterization of three novel marine species of genus Reichenbachiella exhibiting antioxidant and polysaccharide degradation activities.</title>
        <authorList>
            <person name="Muhammad N."/>
            <person name="Lee Y.-J."/>
            <person name="Ko J."/>
            <person name="Kim S.-G."/>
        </authorList>
    </citation>
    <scope>NUCLEOTIDE SEQUENCE</scope>
    <source>
        <strain evidence="2">Wsw4-B4</strain>
    </source>
</reference>
<dbReference type="Gene3D" id="3.20.20.370">
    <property type="entry name" value="Glycoside hydrolase/deacetylase"/>
    <property type="match status" value="1"/>
</dbReference>
<sequence>MWRVPSKKKQVFLTFDDGPVGIATDFVLQTLKEFKVPATFFCLGQQVEAYPSLTQRIIAEGHLLGNHGYHHLDGWKISKQVYQDNLTKGNHAIRSVSGQDSLRFRAPYGHFRGRTSSVMWSLMSGDFDLQLTKEKCLNRLISLTRSGDIIVFHDHEKSHEKLKWVLPKYLKYCIDQGFQFELLPQEK</sequence>
<dbReference type="PANTHER" id="PTHR10587">
    <property type="entry name" value="GLYCOSYL TRANSFERASE-RELATED"/>
    <property type="match status" value="1"/>
</dbReference>
<dbReference type="RefSeq" id="WP_263050636.1">
    <property type="nucleotide sequence ID" value="NZ_CP106735.1"/>
</dbReference>
<proteinExistence type="predicted"/>
<evidence type="ECO:0000313" key="2">
    <source>
        <dbReference type="EMBL" id="UXX78892.1"/>
    </source>
</evidence>